<dbReference type="EnsemblPlants" id="Ma10_t15680.1">
    <property type="protein sequence ID" value="Ma10_p15680.1"/>
    <property type="gene ID" value="Ma10_g15680"/>
</dbReference>
<reference evidence="2" key="2">
    <citation type="submission" date="2021-05" db="UniProtKB">
        <authorList>
            <consortium name="EnsemblPlants"/>
        </authorList>
    </citation>
    <scope>IDENTIFICATION</scope>
    <source>
        <strain evidence="2">subsp. malaccensis</strain>
    </source>
</reference>
<dbReference type="InParanoid" id="A0A804KWL7"/>
<name>A0A804KWL7_MUSAM</name>
<evidence type="ECO:0000313" key="2">
    <source>
        <dbReference type="EnsemblPlants" id="Ma10_p15680.1"/>
    </source>
</evidence>
<evidence type="ECO:0000313" key="1">
    <source>
        <dbReference type="EMBL" id="CAG1853635.1"/>
    </source>
</evidence>
<gene>
    <name evidence="1" type="ORF">GSMUA_318610.1</name>
</gene>
<protein>
    <submittedName>
        <fullName evidence="1">(wild Malaysian banana) hypothetical protein</fullName>
    </submittedName>
</protein>
<proteinExistence type="predicted"/>
<dbReference type="EMBL" id="HG996476">
    <property type="protein sequence ID" value="CAG1853635.1"/>
    <property type="molecule type" value="Genomic_DNA"/>
</dbReference>
<accession>A0A804KWL7</accession>
<dbReference type="Gramene" id="Ma10_t15680.1">
    <property type="protein sequence ID" value="Ma10_p15680.1"/>
    <property type="gene ID" value="Ma10_g15680"/>
</dbReference>
<dbReference type="AlphaFoldDB" id="A0A804KWL7"/>
<reference evidence="1" key="1">
    <citation type="submission" date="2021-03" db="EMBL/GenBank/DDBJ databases">
        <authorList>
            <consortium name="Genoscope - CEA"/>
            <person name="William W."/>
        </authorList>
    </citation>
    <scope>NUCLEOTIDE SEQUENCE</scope>
    <source>
        <strain evidence="1">Doubled-haploid Pahang</strain>
    </source>
</reference>
<organism evidence="2 3">
    <name type="scientific">Musa acuminata subsp. malaccensis</name>
    <name type="common">Wild banana</name>
    <name type="synonym">Musa malaccensis</name>
    <dbReference type="NCBI Taxonomy" id="214687"/>
    <lineage>
        <taxon>Eukaryota</taxon>
        <taxon>Viridiplantae</taxon>
        <taxon>Streptophyta</taxon>
        <taxon>Embryophyta</taxon>
        <taxon>Tracheophyta</taxon>
        <taxon>Spermatophyta</taxon>
        <taxon>Magnoliopsida</taxon>
        <taxon>Liliopsida</taxon>
        <taxon>Zingiberales</taxon>
        <taxon>Musaceae</taxon>
        <taxon>Musa</taxon>
    </lineage>
</organism>
<dbReference type="Proteomes" id="UP000012960">
    <property type="component" value="Unplaced"/>
</dbReference>
<evidence type="ECO:0000313" key="3">
    <source>
        <dbReference type="Proteomes" id="UP000012960"/>
    </source>
</evidence>
<keyword evidence="3" id="KW-1185">Reference proteome</keyword>
<sequence>MPGTLSSPFDDHLCRSKSAKVPIPSTNVADLNSHRSVGIGNVKDLTIKMHR</sequence>